<accession>A0ABW1GDH9</accession>
<dbReference type="EMBL" id="JBHSQJ010000173">
    <property type="protein sequence ID" value="MFC5911511.1"/>
    <property type="molecule type" value="Genomic_DNA"/>
</dbReference>
<dbReference type="InterPro" id="IPR027434">
    <property type="entry name" value="Homing_endonucl"/>
</dbReference>
<organism evidence="1 2">
    <name type="scientific">Streptacidiphilus monticola</name>
    <dbReference type="NCBI Taxonomy" id="2161674"/>
    <lineage>
        <taxon>Bacteria</taxon>
        <taxon>Bacillati</taxon>
        <taxon>Actinomycetota</taxon>
        <taxon>Actinomycetes</taxon>
        <taxon>Kitasatosporales</taxon>
        <taxon>Streptomycetaceae</taxon>
        <taxon>Streptacidiphilus</taxon>
    </lineage>
</organism>
<sequence>MSQPETHTLVLAACRAGKPYPIISAEYGVPRGTIGYWVHQDRRSRGESAPPRPSACPRCDGTPLAHEAYSYLLGLYLGDGHIVSKPKQHHLSVTLDDAWPGIIDATETAMRTVMPAYRTGRAQRTGCTVVKSYSVHWTCLFPQHGPGLKSSRRIALQPWQHQIVGAHPWALLRGLIHSDGCRVTNWTVQRGKRYEYPRYLFTNKSDDIRQIFCDALDAVGVAWRVTRRAGCAYNISVARRDSVALMDAQIGPKY</sequence>
<evidence type="ECO:0000313" key="2">
    <source>
        <dbReference type="Proteomes" id="UP001596174"/>
    </source>
</evidence>
<keyword evidence="2" id="KW-1185">Reference proteome</keyword>
<reference evidence="2" key="1">
    <citation type="journal article" date="2019" name="Int. J. Syst. Evol. Microbiol.">
        <title>The Global Catalogue of Microorganisms (GCM) 10K type strain sequencing project: providing services to taxonomists for standard genome sequencing and annotation.</title>
        <authorList>
            <consortium name="The Broad Institute Genomics Platform"/>
            <consortium name="The Broad Institute Genome Sequencing Center for Infectious Disease"/>
            <person name="Wu L."/>
            <person name="Ma J."/>
        </authorList>
    </citation>
    <scope>NUCLEOTIDE SEQUENCE [LARGE SCALE GENOMIC DNA]</scope>
    <source>
        <strain evidence="2">JCM 4816</strain>
    </source>
</reference>
<dbReference type="Proteomes" id="UP001596174">
    <property type="component" value="Unassembled WGS sequence"/>
</dbReference>
<gene>
    <name evidence="1" type="ORF">ACFP3V_30435</name>
</gene>
<name>A0ABW1GDH9_9ACTN</name>
<evidence type="ECO:0000313" key="1">
    <source>
        <dbReference type="EMBL" id="MFC5911511.1"/>
    </source>
</evidence>
<dbReference type="RefSeq" id="WP_380590605.1">
    <property type="nucleotide sequence ID" value="NZ_JBHSQJ010000173.1"/>
</dbReference>
<dbReference type="Gene3D" id="3.10.28.10">
    <property type="entry name" value="Homing endonucleases"/>
    <property type="match status" value="1"/>
</dbReference>
<comment type="caution">
    <text evidence="1">The sequence shown here is derived from an EMBL/GenBank/DDBJ whole genome shotgun (WGS) entry which is preliminary data.</text>
</comment>
<protein>
    <submittedName>
        <fullName evidence="1">Helix-turn-helix domain-containing protein</fullName>
    </submittedName>
</protein>
<proteinExistence type="predicted"/>